<evidence type="ECO:0000313" key="2">
    <source>
        <dbReference type="EMBL" id="VGM20563.1"/>
    </source>
</evidence>
<protein>
    <submittedName>
        <fullName evidence="2">Phage tail completion protein</fullName>
    </submittedName>
</protein>
<gene>
    <name evidence="2" type="ORF">SAMEA4873653_04317</name>
</gene>
<dbReference type="InterPro" id="IPR006522">
    <property type="entry name" value="Phage_virion_morphogenesis"/>
</dbReference>
<accession>A0A486T3B3</accession>
<dbReference type="AlphaFoldDB" id="A0A486T3B3"/>
<sequence>MNDFKPFEDKLAGLIAALSPAGRRRMTADIAKKLRQRQQQRIKSQKAPDGSPFAPRKRQPVRSKKGRIKREMFAKLRTNRYMKASGNDSAAVVEFTGKVQRIARVHQNGLSDKPQKNSRMVKYEKRALLGFNSETENDINDIVVKWVSLNIE</sequence>
<dbReference type="RefSeq" id="WP_064169852.1">
    <property type="nucleotide sequence ID" value="NZ_FLEW01000008.1"/>
</dbReference>
<organism evidence="2">
    <name type="scientific">Klebsiella pneumoniae</name>
    <dbReference type="NCBI Taxonomy" id="573"/>
    <lineage>
        <taxon>Bacteria</taxon>
        <taxon>Pseudomonadati</taxon>
        <taxon>Pseudomonadota</taxon>
        <taxon>Gammaproteobacteria</taxon>
        <taxon>Enterobacterales</taxon>
        <taxon>Enterobacteriaceae</taxon>
        <taxon>Klebsiella/Raoultella group</taxon>
        <taxon>Klebsiella</taxon>
        <taxon>Klebsiella pneumoniae complex</taxon>
    </lineage>
</organism>
<dbReference type="NCBIfam" id="TIGR01635">
    <property type="entry name" value="tail_comp_S"/>
    <property type="match status" value="1"/>
</dbReference>
<dbReference type="EMBL" id="CAAHCX010000006">
    <property type="protein sequence ID" value="VGM20563.1"/>
    <property type="molecule type" value="Genomic_DNA"/>
</dbReference>
<reference evidence="2" key="1">
    <citation type="submission" date="2019-03" db="EMBL/GenBank/DDBJ databases">
        <authorList>
            <consortium name="Pathogen Informatics"/>
        </authorList>
    </citation>
    <scope>NUCLEOTIDE SEQUENCE</scope>
    <source>
        <strain evidence="2">5012STDY7626451</strain>
    </source>
</reference>
<feature type="compositionally biased region" description="Basic residues" evidence="1">
    <location>
        <begin position="33"/>
        <end position="44"/>
    </location>
</feature>
<dbReference type="Pfam" id="PF05069">
    <property type="entry name" value="Phage_tail_S"/>
    <property type="match status" value="1"/>
</dbReference>
<evidence type="ECO:0000256" key="1">
    <source>
        <dbReference type="SAM" id="MobiDB-lite"/>
    </source>
</evidence>
<name>A0A486T3B3_KLEPN</name>
<proteinExistence type="predicted"/>
<feature type="region of interest" description="Disordered" evidence="1">
    <location>
        <begin position="33"/>
        <end position="67"/>
    </location>
</feature>
<feature type="compositionally biased region" description="Basic residues" evidence="1">
    <location>
        <begin position="55"/>
        <end position="67"/>
    </location>
</feature>